<evidence type="ECO:0000256" key="5">
    <source>
        <dbReference type="ARBA" id="ARBA00022840"/>
    </source>
</evidence>
<dbReference type="AlphaFoldDB" id="A0AA48GPZ1"/>
<dbReference type="InterPro" id="IPR027417">
    <property type="entry name" value="P-loop_NTPase"/>
</dbReference>
<evidence type="ECO:0000256" key="3">
    <source>
        <dbReference type="ARBA" id="ARBA00022458"/>
    </source>
</evidence>
<protein>
    <recommendedName>
        <fullName evidence="6">ABC transporter domain-containing protein</fullName>
    </recommendedName>
</protein>
<dbReference type="GO" id="GO:0005524">
    <property type="term" value="F:ATP binding"/>
    <property type="evidence" value="ECO:0007669"/>
    <property type="project" value="UniProtKB-KW"/>
</dbReference>
<evidence type="ECO:0000256" key="4">
    <source>
        <dbReference type="ARBA" id="ARBA00022741"/>
    </source>
</evidence>
<dbReference type="KEGG" id="msil:METEAL_27440"/>
<dbReference type="Gene3D" id="3.40.50.300">
    <property type="entry name" value="P-loop containing nucleotide triphosphate hydrolases"/>
    <property type="match status" value="1"/>
</dbReference>
<keyword evidence="3" id="KW-0536">Nodulation</keyword>
<dbReference type="SUPFAM" id="SSF52540">
    <property type="entry name" value="P-loop containing nucleoside triphosphate hydrolases"/>
    <property type="match status" value="1"/>
</dbReference>
<evidence type="ECO:0000256" key="2">
    <source>
        <dbReference type="ARBA" id="ARBA00022448"/>
    </source>
</evidence>
<dbReference type="InterPro" id="IPR050763">
    <property type="entry name" value="ABC_transporter_ATP-binding"/>
</dbReference>
<dbReference type="InterPro" id="IPR003439">
    <property type="entry name" value="ABC_transporter-like_ATP-bd"/>
</dbReference>
<dbReference type="Proteomes" id="UP001238179">
    <property type="component" value="Chromosome"/>
</dbReference>
<accession>A0AA48GPZ1</accession>
<evidence type="ECO:0000313" key="7">
    <source>
        <dbReference type="EMBL" id="BDU73570.1"/>
    </source>
</evidence>
<evidence type="ECO:0000259" key="6">
    <source>
        <dbReference type="Pfam" id="PF00005"/>
    </source>
</evidence>
<dbReference type="Pfam" id="PF00005">
    <property type="entry name" value="ABC_tran"/>
    <property type="match status" value="1"/>
</dbReference>
<dbReference type="EMBL" id="AP027080">
    <property type="protein sequence ID" value="BDU73570.1"/>
    <property type="molecule type" value="Genomic_DNA"/>
</dbReference>
<keyword evidence="8" id="KW-1185">Reference proteome</keyword>
<dbReference type="GO" id="GO:0016887">
    <property type="term" value="F:ATP hydrolysis activity"/>
    <property type="evidence" value="ECO:0007669"/>
    <property type="project" value="InterPro"/>
</dbReference>
<keyword evidence="2" id="KW-0813">Transport</keyword>
<dbReference type="PANTHER" id="PTHR42711:SF5">
    <property type="entry name" value="ABC TRANSPORTER ATP-BINDING PROTEIN NATA"/>
    <property type="match status" value="1"/>
</dbReference>
<evidence type="ECO:0000256" key="1">
    <source>
        <dbReference type="ARBA" id="ARBA00005417"/>
    </source>
</evidence>
<reference evidence="8" key="1">
    <citation type="journal article" date="2023" name="Int. J. Syst. Evol. Microbiol.">
        <title>Mesoterricola silvestris gen. nov., sp. nov., Mesoterricola sediminis sp. nov., Geothrix oryzae sp. nov., Geothrix edaphica sp. nov., Geothrix rubra sp. nov., and Geothrix limicola sp. nov., six novel members of Acidobacteriota isolated from soils.</title>
        <authorList>
            <person name="Itoh H."/>
            <person name="Sugisawa Y."/>
            <person name="Mise K."/>
            <person name="Xu Z."/>
            <person name="Kuniyasu M."/>
            <person name="Ushijima N."/>
            <person name="Kawano K."/>
            <person name="Kobayashi E."/>
            <person name="Shiratori Y."/>
            <person name="Masuda Y."/>
            <person name="Senoo K."/>
        </authorList>
    </citation>
    <scope>NUCLEOTIDE SEQUENCE [LARGE SCALE GENOMIC DNA]</scope>
    <source>
        <strain evidence="8">W79</strain>
    </source>
</reference>
<gene>
    <name evidence="7" type="ORF">METEAL_27440</name>
</gene>
<keyword evidence="5" id="KW-0067">ATP-binding</keyword>
<feature type="domain" description="ABC transporter" evidence="6">
    <location>
        <begin position="31"/>
        <end position="136"/>
    </location>
</feature>
<sequence>MSGPDSEGMPTGSIRVRNAVKRFGAFEAVGGISLDVAPGEILGLLGPNGAGKSTLIRMMTALVPLTEGEVHIDGHSVRSHPDAVRKSIGVLPQAMTSDTDLTVRGNLSIYAKLYGVERLRRETAIQELLEAVDLVHKLPFPACGCGSF</sequence>
<name>A0AA48GPZ1_9BACT</name>
<comment type="similarity">
    <text evidence="1">Belongs to the ABC transporter superfamily.</text>
</comment>
<keyword evidence="4" id="KW-0547">Nucleotide-binding</keyword>
<dbReference type="PANTHER" id="PTHR42711">
    <property type="entry name" value="ABC TRANSPORTER ATP-BINDING PROTEIN"/>
    <property type="match status" value="1"/>
</dbReference>
<organism evidence="7 8">
    <name type="scientific">Mesoterricola silvestris</name>
    <dbReference type="NCBI Taxonomy" id="2927979"/>
    <lineage>
        <taxon>Bacteria</taxon>
        <taxon>Pseudomonadati</taxon>
        <taxon>Acidobacteriota</taxon>
        <taxon>Holophagae</taxon>
        <taxon>Holophagales</taxon>
        <taxon>Holophagaceae</taxon>
        <taxon>Mesoterricola</taxon>
    </lineage>
</organism>
<evidence type="ECO:0000313" key="8">
    <source>
        <dbReference type="Proteomes" id="UP001238179"/>
    </source>
</evidence>
<proteinExistence type="inferred from homology"/>